<dbReference type="eggNOG" id="COG0784">
    <property type="taxonomic scope" value="Bacteria"/>
</dbReference>
<evidence type="ECO:0000256" key="5">
    <source>
        <dbReference type="ARBA" id="ARBA00022741"/>
    </source>
</evidence>
<feature type="modified residue" description="4-aspartylphosphate" evidence="11">
    <location>
        <position position="595"/>
    </location>
</feature>
<keyword evidence="6 17" id="KW-0418">Kinase</keyword>
<dbReference type="Gene3D" id="3.40.50.2300">
    <property type="match status" value="2"/>
</dbReference>
<evidence type="ECO:0000256" key="6">
    <source>
        <dbReference type="ARBA" id="ARBA00022777"/>
    </source>
</evidence>
<dbReference type="SUPFAM" id="SSF55785">
    <property type="entry name" value="PYP-like sensor domain (PAS domain)"/>
    <property type="match status" value="1"/>
</dbReference>
<dbReference type="InterPro" id="IPR005467">
    <property type="entry name" value="His_kinase_dom"/>
</dbReference>
<dbReference type="SMART" id="SM00448">
    <property type="entry name" value="REC"/>
    <property type="match status" value="2"/>
</dbReference>
<keyword evidence="3 11" id="KW-0597">Phosphoprotein</keyword>
<dbReference type="Pfam" id="PF02518">
    <property type="entry name" value="HATPase_c"/>
    <property type="match status" value="1"/>
</dbReference>
<evidence type="ECO:0000256" key="12">
    <source>
        <dbReference type="SAM" id="Coils"/>
    </source>
</evidence>
<dbReference type="FunFam" id="3.30.565.10:FF:000010">
    <property type="entry name" value="Sensor histidine kinase RcsC"/>
    <property type="match status" value="1"/>
</dbReference>
<reference evidence="17 18" key="1">
    <citation type="journal article" date="2011" name="J. Bacteriol.">
        <title>Genome sequence of the verrucomicrobium Opitutus terrae PB90-1, an abundant inhabitant of rice paddy soil ecosystems.</title>
        <authorList>
            <person name="van Passel M.W."/>
            <person name="Kant R."/>
            <person name="Palva A."/>
            <person name="Copeland A."/>
            <person name="Lucas S."/>
            <person name="Lapidus A."/>
            <person name="Glavina del Rio T."/>
            <person name="Pitluck S."/>
            <person name="Goltsman E."/>
            <person name="Clum A."/>
            <person name="Sun H."/>
            <person name="Schmutz J."/>
            <person name="Larimer F.W."/>
            <person name="Land M.L."/>
            <person name="Hauser L."/>
            <person name="Kyrpides N."/>
            <person name="Mikhailova N."/>
            <person name="Richardson P.P."/>
            <person name="Janssen P.H."/>
            <person name="de Vos W.M."/>
            <person name="Smidt H."/>
        </authorList>
    </citation>
    <scope>NUCLEOTIDE SEQUENCE [LARGE SCALE GENOMIC DNA]</scope>
    <source>
        <strain evidence="18">DSM 11246 / JCM 15787 / PB90-1</strain>
    </source>
</reference>
<dbReference type="OrthoDB" id="193150at2"/>
<keyword evidence="12" id="KW-0175">Coiled coil</keyword>
<dbReference type="Gene3D" id="1.10.287.130">
    <property type="match status" value="1"/>
</dbReference>
<feature type="domain" description="Histidine kinase" evidence="13">
    <location>
        <begin position="172"/>
        <end position="393"/>
    </location>
</feature>
<keyword evidence="8" id="KW-0902">Two-component regulatory system</keyword>
<evidence type="ECO:0000313" key="17">
    <source>
        <dbReference type="EMBL" id="ACB74121.1"/>
    </source>
</evidence>
<feature type="domain" description="Response regulatory" evidence="14">
    <location>
        <begin position="546"/>
        <end position="663"/>
    </location>
</feature>
<dbReference type="FunFam" id="1.10.287.130:FF:000002">
    <property type="entry name" value="Two-component osmosensing histidine kinase"/>
    <property type="match status" value="1"/>
</dbReference>
<dbReference type="InterPro" id="IPR000700">
    <property type="entry name" value="PAS-assoc_C"/>
</dbReference>
<dbReference type="CDD" id="cd17546">
    <property type="entry name" value="REC_hyHK_CKI1_RcsC-like"/>
    <property type="match status" value="1"/>
</dbReference>
<dbReference type="PROSITE" id="PS50110">
    <property type="entry name" value="RESPONSE_REGULATORY"/>
    <property type="match status" value="2"/>
</dbReference>
<dbReference type="NCBIfam" id="TIGR00229">
    <property type="entry name" value="sensory_box"/>
    <property type="match status" value="1"/>
</dbReference>
<dbReference type="HOGENOM" id="CLU_000445_104_15_0"/>
<dbReference type="InterPro" id="IPR000014">
    <property type="entry name" value="PAS"/>
</dbReference>
<dbReference type="InterPro" id="IPR011006">
    <property type="entry name" value="CheY-like_superfamily"/>
</dbReference>
<feature type="domain" description="PAC" evidence="16">
    <location>
        <begin position="79"/>
        <end position="133"/>
    </location>
</feature>
<evidence type="ECO:0000259" key="16">
    <source>
        <dbReference type="PROSITE" id="PS50113"/>
    </source>
</evidence>
<dbReference type="SMART" id="SM00388">
    <property type="entry name" value="HisKA"/>
    <property type="match status" value="1"/>
</dbReference>
<dbReference type="InterPro" id="IPR003661">
    <property type="entry name" value="HisK_dim/P_dom"/>
</dbReference>
<evidence type="ECO:0000259" key="15">
    <source>
        <dbReference type="PROSITE" id="PS50112"/>
    </source>
</evidence>
<dbReference type="eggNOG" id="COG3829">
    <property type="taxonomic scope" value="Bacteria"/>
</dbReference>
<dbReference type="KEGG" id="ote:Oter_0833"/>
<protein>
    <recommendedName>
        <fullName evidence="10">Sensory/regulatory protein RpfC</fullName>
        <ecNumber evidence="2">2.7.13.3</ecNumber>
    </recommendedName>
</protein>
<dbReference type="InterPro" id="IPR013656">
    <property type="entry name" value="PAS_4"/>
</dbReference>
<dbReference type="PROSITE" id="PS50112">
    <property type="entry name" value="PAS"/>
    <property type="match status" value="1"/>
</dbReference>
<dbReference type="eggNOG" id="COG2205">
    <property type="taxonomic scope" value="Bacteria"/>
</dbReference>
<dbReference type="Proteomes" id="UP000007013">
    <property type="component" value="Chromosome"/>
</dbReference>
<dbReference type="Pfam" id="PF00512">
    <property type="entry name" value="HisKA"/>
    <property type="match status" value="1"/>
</dbReference>
<dbReference type="SUPFAM" id="SSF47384">
    <property type="entry name" value="Homodimeric domain of signal transducing histidine kinase"/>
    <property type="match status" value="1"/>
</dbReference>
<accession>B1ZVM4</accession>
<dbReference type="SMART" id="SM00387">
    <property type="entry name" value="HATPase_c"/>
    <property type="match status" value="1"/>
</dbReference>
<evidence type="ECO:0000256" key="9">
    <source>
        <dbReference type="ARBA" id="ARBA00064003"/>
    </source>
</evidence>
<keyword evidence="4 17" id="KW-0808">Transferase</keyword>
<dbReference type="Gene3D" id="3.30.565.10">
    <property type="entry name" value="Histidine kinase-like ATPase, C-terminal domain"/>
    <property type="match status" value="1"/>
</dbReference>
<dbReference type="PRINTS" id="PR00344">
    <property type="entry name" value="BCTRLSENSOR"/>
</dbReference>
<feature type="coiled-coil region" evidence="12">
    <location>
        <begin position="124"/>
        <end position="158"/>
    </location>
</feature>
<dbReference type="Pfam" id="PF00072">
    <property type="entry name" value="Response_reg"/>
    <property type="match status" value="2"/>
</dbReference>
<dbReference type="CDD" id="cd00156">
    <property type="entry name" value="REC"/>
    <property type="match status" value="1"/>
</dbReference>
<dbReference type="Gene3D" id="3.30.450.20">
    <property type="entry name" value="PAS domain"/>
    <property type="match status" value="1"/>
</dbReference>
<evidence type="ECO:0000256" key="1">
    <source>
        <dbReference type="ARBA" id="ARBA00000085"/>
    </source>
</evidence>
<evidence type="ECO:0000313" key="18">
    <source>
        <dbReference type="Proteomes" id="UP000007013"/>
    </source>
</evidence>
<dbReference type="PROSITE" id="PS50113">
    <property type="entry name" value="PAC"/>
    <property type="match status" value="1"/>
</dbReference>
<evidence type="ECO:0000256" key="7">
    <source>
        <dbReference type="ARBA" id="ARBA00022840"/>
    </source>
</evidence>
<dbReference type="InterPro" id="IPR004358">
    <property type="entry name" value="Sig_transdc_His_kin-like_C"/>
</dbReference>
<evidence type="ECO:0000259" key="14">
    <source>
        <dbReference type="PROSITE" id="PS50110"/>
    </source>
</evidence>
<evidence type="ECO:0000256" key="4">
    <source>
        <dbReference type="ARBA" id="ARBA00022679"/>
    </source>
</evidence>
<keyword evidence="7" id="KW-0067">ATP-binding</keyword>
<dbReference type="PANTHER" id="PTHR45339:SF1">
    <property type="entry name" value="HYBRID SIGNAL TRANSDUCTION HISTIDINE KINASE J"/>
    <property type="match status" value="1"/>
</dbReference>
<evidence type="ECO:0000256" key="2">
    <source>
        <dbReference type="ARBA" id="ARBA00012438"/>
    </source>
</evidence>
<dbReference type="SUPFAM" id="SSF52172">
    <property type="entry name" value="CheY-like"/>
    <property type="match status" value="2"/>
</dbReference>
<feature type="modified residue" description="4-aspartylphosphate" evidence="11">
    <location>
        <position position="460"/>
    </location>
</feature>
<evidence type="ECO:0000256" key="8">
    <source>
        <dbReference type="ARBA" id="ARBA00023012"/>
    </source>
</evidence>
<organism evidence="17 18">
    <name type="scientific">Opitutus terrae (strain DSM 11246 / JCM 15787 / PB90-1)</name>
    <dbReference type="NCBI Taxonomy" id="452637"/>
    <lineage>
        <taxon>Bacteria</taxon>
        <taxon>Pseudomonadati</taxon>
        <taxon>Verrucomicrobiota</taxon>
        <taxon>Opitutia</taxon>
        <taxon>Opitutales</taxon>
        <taxon>Opitutaceae</taxon>
        <taxon>Opitutus</taxon>
    </lineage>
</organism>
<evidence type="ECO:0000256" key="3">
    <source>
        <dbReference type="ARBA" id="ARBA00022553"/>
    </source>
</evidence>
<comment type="catalytic activity">
    <reaction evidence="1">
        <text>ATP + protein L-histidine = ADP + protein N-phospho-L-histidine.</text>
        <dbReference type="EC" id="2.7.13.3"/>
    </reaction>
</comment>
<evidence type="ECO:0000256" key="11">
    <source>
        <dbReference type="PROSITE-ProRule" id="PRU00169"/>
    </source>
</evidence>
<dbReference type="InterPro" id="IPR035965">
    <property type="entry name" value="PAS-like_dom_sf"/>
</dbReference>
<dbReference type="GO" id="GO:0005524">
    <property type="term" value="F:ATP binding"/>
    <property type="evidence" value="ECO:0007669"/>
    <property type="project" value="UniProtKB-KW"/>
</dbReference>
<gene>
    <name evidence="17" type="ordered locus">Oter_0833</name>
</gene>
<dbReference type="InterPro" id="IPR036890">
    <property type="entry name" value="HATPase_C_sf"/>
</dbReference>
<proteinExistence type="predicted"/>
<dbReference type="InterPro" id="IPR036097">
    <property type="entry name" value="HisK_dim/P_sf"/>
</dbReference>
<dbReference type="CDD" id="cd00130">
    <property type="entry name" value="PAS"/>
    <property type="match status" value="1"/>
</dbReference>
<evidence type="ECO:0000259" key="13">
    <source>
        <dbReference type="PROSITE" id="PS50109"/>
    </source>
</evidence>
<keyword evidence="5" id="KW-0547">Nucleotide-binding</keyword>
<keyword evidence="18" id="KW-1185">Reference proteome</keyword>
<dbReference type="STRING" id="452637.Oter_0833"/>
<dbReference type="PROSITE" id="PS50109">
    <property type="entry name" value="HIS_KIN"/>
    <property type="match status" value="1"/>
</dbReference>
<dbReference type="InterPro" id="IPR003594">
    <property type="entry name" value="HATPase_dom"/>
</dbReference>
<dbReference type="AlphaFoldDB" id="B1ZVM4"/>
<dbReference type="RefSeq" id="WP_012373659.1">
    <property type="nucleotide sequence ID" value="NC_010571.1"/>
</dbReference>
<feature type="domain" description="PAS" evidence="15">
    <location>
        <begin position="7"/>
        <end position="65"/>
    </location>
</feature>
<dbReference type="SUPFAM" id="SSF55874">
    <property type="entry name" value="ATPase domain of HSP90 chaperone/DNA topoisomerase II/histidine kinase"/>
    <property type="match status" value="1"/>
</dbReference>
<dbReference type="EC" id="2.7.13.3" evidence="2"/>
<dbReference type="Pfam" id="PF08448">
    <property type="entry name" value="PAS_4"/>
    <property type="match status" value="1"/>
</dbReference>
<dbReference type="EMBL" id="CP001032">
    <property type="protein sequence ID" value="ACB74121.1"/>
    <property type="molecule type" value="Genomic_DNA"/>
</dbReference>
<dbReference type="PANTHER" id="PTHR45339">
    <property type="entry name" value="HYBRID SIGNAL TRANSDUCTION HISTIDINE KINASE J"/>
    <property type="match status" value="1"/>
</dbReference>
<evidence type="ECO:0000256" key="10">
    <source>
        <dbReference type="ARBA" id="ARBA00068150"/>
    </source>
</evidence>
<dbReference type="SMART" id="SM00091">
    <property type="entry name" value="PAS"/>
    <property type="match status" value="1"/>
</dbReference>
<comment type="subunit">
    <text evidence="9">At low DSF concentrations, interacts with RpfF.</text>
</comment>
<dbReference type="CDD" id="cd16922">
    <property type="entry name" value="HATPase_EvgS-ArcB-TorS-like"/>
    <property type="match status" value="1"/>
</dbReference>
<name>B1ZVM4_OPITP</name>
<dbReference type="CDD" id="cd00082">
    <property type="entry name" value="HisKA"/>
    <property type="match status" value="1"/>
</dbReference>
<dbReference type="InterPro" id="IPR001789">
    <property type="entry name" value="Sig_transdc_resp-reg_receiver"/>
</dbReference>
<feature type="domain" description="Response regulatory" evidence="14">
    <location>
        <begin position="410"/>
        <end position="520"/>
    </location>
</feature>
<dbReference type="GO" id="GO:0000155">
    <property type="term" value="F:phosphorelay sensor kinase activity"/>
    <property type="evidence" value="ECO:0007669"/>
    <property type="project" value="InterPro"/>
</dbReference>
<sequence length="682" mass="74444">MARNPASDRVLRTLATLSHSGVLVTDASGHVTWLNPRFTEQTGYPANELEGRRLDVVVRLLAPDSGVAAVVARALAAGEPRSFTVAQASRDGRETWMQLALAPVVLRNGRKQGFVLVQDDLTEKREHYAMLRQANAAMEDLNTQFEHAIDRAQQLAMEAAVANQAKSAFLAMMSHEIRTPLNGVIGMTGVLEATELDDEQRECLRTIKMSGEALLAVVNDTLDYSKIEAGRLELEQVDFDLRGCAEEAAELLAGKAFAKKLELVCDVAEDAPRRIIGDPVRLRQIFVNLLGNAVKFTPAGEIVLQIRVLEFDGEAYALQLGVRDTGIGIAADKQHRLFQSFSQVDSSTTRQYGGTGLGLAISKRLAELMGGTMWVESEVGRGSAFLFTIRARRADPITRPPPPQPLKGRRVLVVDDNATSRDVLARHLRYFGAEPICVASTTDGDARLANGERFALALVDQQMPEGAGDAWARAVATRGKPCPILLLHAVGERTNEPAIDGIVHKPIRRESLGERASQVLGARIKPLAVPAPVDDTRGMAVRMPLRILMAEDNVVNQTVARHQLARLGYAVEMVPNGLEAVLLATERDFDVILMDVQMPELDGFEATRRIRAVRPLDSLPWIIALTAGVGTADRSVARTAGMNEYLAKPLRHETLQQALARAYAEVQIRRQAENKAGPRPAV</sequence>